<protein>
    <recommendedName>
        <fullName evidence="4">Secreted protein</fullName>
    </recommendedName>
</protein>
<comment type="caution">
    <text evidence="2">The sequence shown here is derived from an EMBL/GenBank/DDBJ whole genome shotgun (WGS) entry which is preliminary data.</text>
</comment>
<name>A0AAV1IY69_9NEOP</name>
<organism evidence="2 3">
    <name type="scientific">Leptosia nina</name>
    <dbReference type="NCBI Taxonomy" id="320188"/>
    <lineage>
        <taxon>Eukaryota</taxon>
        <taxon>Metazoa</taxon>
        <taxon>Ecdysozoa</taxon>
        <taxon>Arthropoda</taxon>
        <taxon>Hexapoda</taxon>
        <taxon>Insecta</taxon>
        <taxon>Pterygota</taxon>
        <taxon>Neoptera</taxon>
        <taxon>Endopterygota</taxon>
        <taxon>Lepidoptera</taxon>
        <taxon>Glossata</taxon>
        <taxon>Ditrysia</taxon>
        <taxon>Papilionoidea</taxon>
        <taxon>Pieridae</taxon>
        <taxon>Pierinae</taxon>
        <taxon>Leptosia</taxon>
    </lineage>
</organism>
<dbReference type="Proteomes" id="UP001497472">
    <property type="component" value="Unassembled WGS sequence"/>
</dbReference>
<gene>
    <name evidence="2" type="ORF">LNINA_LOCUS2010</name>
</gene>
<keyword evidence="3" id="KW-1185">Reference proteome</keyword>
<evidence type="ECO:0008006" key="4">
    <source>
        <dbReference type="Google" id="ProtNLM"/>
    </source>
</evidence>
<sequence>MMRGAAFLAYRAMVPARASAQYKRSTEPDRSLLLLNATFGHVTGGRAAVNPPPPTRSFAPQESAGLKCVKRP</sequence>
<evidence type="ECO:0000256" key="1">
    <source>
        <dbReference type="SAM" id="MobiDB-lite"/>
    </source>
</evidence>
<accession>A0AAV1IY69</accession>
<dbReference type="AlphaFoldDB" id="A0AAV1IY69"/>
<dbReference type="EMBL" id="CAVLEF010000003">
    <property type="protein sequence ID" value="CAK1542078.1"/>
    <property type="molecule type" value="Genomic_DNA"/>
</dbReference>
<evidence type="ECO:0000313" key="2">
    <source>
        <dbReference type="EMBL" id="CAK1542078.1"/>
    </source>
</evidence>
<proteinExistence type="predicted"/>
<feature type="region of interest" description="Disordered" evidence="1">
    <location>
        <begin position="44"/>
        <end position="72"/>
    </location>
</feature>
<reference evidence="2 3" key="1">
    <citation type="submission" date="2023-11" db="EMBL/GenBank/DDBJ databases">
        <authorList>
            <person name="Okamura Y."/>
        </authorList>
    </citation>
    <scope>NUCLEOTIDE SEQUENCE [LARGE SCALE GENOMIC DNA]</scope>
</reference>
<evidence type="ECO:0000313" key="3">
    <source>
        <dbReference type="Proteomes" id="UP001497472"/>
    </source>
</evidence>